<accession>A0A8T2BFD9</accession>
<gene>
    <name evidence="2" type="ORF">ISN45_Aa02g005680</name>
    <name evidence="1" type="ORF">ISN45_Aa06g032520</name>
</gene>
<evidence type="ECO:0000313" key="1">
    <source>
        <dbReference type="EMBL" id="KAG7552655.1"/>
    </source>
</evidence>
<sequence length="116" mass="13391">MVGFVSILGLHIDSRCHFDSRFQGLLSSPQRRNCPCDDDMVHSRCFSGYARSGSNSYQQGFNANLRPSTHMESRNHIGDIGREDLQRRLWFEMYDTIGIHRHKAKLSNAHYDTDTD</sequence>
<dbReference type="EMBL" id="JAEFBK010000007">
    <property type="protein sequence ID" value="KAG7585200.1"/>
    <property type="molecule type" value="Genomic_DNA"/>
</dbReference>
<dbReference type="EMBL" id="JAEFBK010000011">
    <property type="protein sequence ID" value="KAG7552655.1"/>
    <property type="molecule type" value="Genomic_DNA"/>
</dbReference>
<dbReference type="Proteomes" id="UP000694240">
    <property type="component" value="Chromosome 7"/>
</dbReference>
<dbReference type="Proteomes" id="UP000694240">
    <property type="component" value="Chromosome 11"/>
</dbReference>
<organism evidence="2 3">
    <name type="scientific">Arabidopsis thaliana x Arabidopsis arenosa</name>
    <dbReference type="NCBI Taxonomy" id="1240361"/>
    <lineage>
        <taxon>Eukaryota</taxon>
        <taxon>Viridiplantae</taxon>
        <taxon>Streptophyta</taxon>
        <taxon>Embryophyta</taxon>
        <taxon>Tracheophyta</taxon>
        <taxon>Spermatophyta</taxon>
        <taxon>Magnoliopsida</taxon>
        <taxon>eudicotyledons</taxon>
        <taxon>Gunneridae</taxon>
        <taxon>Pentapetalae</taxon>
        <taxon>rosids</taxon>
        <taxon>malvids</taxon>
        <taxon>Brassicales</taxon>
        <taxon>Brassicaceae</taxon>
        <taxon>Camelineae</taxon>
        <taxon>Arabidopsis</taxon>
    </lineage>
</organism>
<reference evidence="2 3" key="1">
    <citation type="submission" date="2020-12" db="EMBL/GenBank/DDBJ databases">
        <title>Concerted genomic and epigenomic changes stabilize Arabidopsis allopolyploids.</title>
        <authorList>
            <person name="Chen Z."/>
        </authorList>
    </citation>
    <scope>NUCLEOTIDE SEQUENCE [LARGE SCALE GENOMIC DNA]</scope>
    <source>
        <strain evidence="2">Allo738</strain>
        <tissue evidence="2">Leaf</tissue>
    </source>
</reference>
<keyword evidence="3" id="KW-1185">Reference proteome</keyword>
<evidence type="ECO:0000313" key="2">
    <source>
        <dbReference type="EMBL" id="KAG7585200.1"/>
    </source>
</evidence>
<dbReference type="AlphaFoldDB" id="A0A8T2BFD9"/>
<name>A0A8T2BFD9_9BRAS</name>
<comment type="caution">
    <text evidence="2">The sequence shown here is derived from an EMBL/GenBank/DDBJ whole genome shotgun (WGS) entry which is preliminary data.</text>
</comment>
<proteinExistence type="predicted"/>
<evidence type="ECO:0000313" key="3">
    <source>
        <dbReference type="Proteomes" id="UP000694240"/>
    </source>
</evidence>
<protein>
    <submittedName>
        <fullName evidence="2">Uncharacterized protein</fullName>
    </submittedName>
</protein>